<dbReference type="KEGG" id="cis:CINS_1347"/>
<reference evidence="17 18" key="1">
    <citation type="journal article" date="2014" name="Genome Biol. Evol.">
        <title>Comparative Genomics of the Campylobacter lari Group.</title>
        <authorList>
            <person name="Miller W.G."/>
            <person name="Yee E."/>
            <person name="Chapman M.H."/>
            <person name="Smith T.P."/>
            <person name="Bono J.L."/>
            <person name="Huynh S."/>
            <person name="Parker C.T."/>
            <person name="Vandamme P."/>
            <person name="Luong K."/>
            <person name="Korlach J."/>
        </authorList>
    </citation>
    <scope>NUCLEOTIDE SEQUENCE [LARGE SCALE GENOMIC DNA]</scope>
    <source>
        <strain evidence="17 18">NCTC 12927</strain>
    </source>
</reference>
<evidence type="ECO:0000259" key="16">
    <source>
        <dbReference type="PROSITE" id="PS51352"/>
    </source>
</evidence>
<feature type="domain" description="Thioredoxin" evidence="16">
    <location>
        <begin position="4"/>
        <end position="153"/>
    </location>
</feature>
<comment type="catalytic activity">
    <reaction evidence="12">
        <text>a hydroperoxide + [thioredoxin]-dithiol = an alcohol + [thioredoxin]-disulfide + H2O</text>
        <dbReference type="Rhea" id="RHEA:62620"/>
        <dbReference type="Rhea" id="RHEA-COMP:10698"/>
        <dbReference type="Rhea" id="RHEA-COMP:10700"/>
        <dbReference type="ChEBI" id="CHEBI:15377"/>
        <dbReference type="ChEBI" id="CHEBI:29950"/>
        <dbReference type="ChEBI" id="CHEBI:30879"/>
        <dbReference type="ChEBI" id="CHEBI:35924"/>
        <dbReference type="ChEBI" id="CHEBI:50058"/>
        <dbReference type="EC" id="1.11.1.24"/>
    </reaction>
</comment>
<evidence type="ECO:0000313" key="17">
    <source>
        <dbReference type="EMBL" id="AJC88303.1"/>
    </source>
</evidence>
<dbReference type="STRING" id="1031564.CINS_1347"/>
<keyword evidence="7" id="KW-1015">Disulfide bond</keyword>
<keyword evidence="4 17" id="KW-0575">Peroxidase</keyword>
<dbReference type="GO" id="GO:0045454">
    <property type="term" value="P:cell redox homeostasis"/>
    <property type="evidence" value="ECO:0007669"/>
    <property type="project" value="TreeGrafter"/>
</dbReference>
<evidence type="ECO:0000256" key="13">
    <source>
        <dbReference type="ARBA" id="ARBA00072587"/>
    </source>
</evidence>
<keyword evidence="5" id="KW-0049">Antioxidant</keyword>
<comment type="subunit">
    <text evidence="2">Monomer.</text>
</comment>
<dbReference type="FunFam" id="3.40.30.10:FF:000007">
    <property type="entry name" value="Thioredoxin-dependent thiol peroxidase"/>
    <property type="match status" value="1"/>
</dbReference>
<evidence type="ECO:0000256" key="4">
    <source>
        <dbReference type="ARBA" id="ARBA00022559"/>
    </source>
</evidence>
<comment type="function">
    <text evidence="1">Thiol-specific peroxidase that catalyzes the reduction of hydrogen peroxide and organic hydroperoxides to water and alcohols, respectively. Plays a role in cell protection against oxidative stress by detoxifying peroxides and as sensor of hydrogen peroxide-mediated signaling events.</text>
</comment>
<evidence type="ECO:0000313" key="18">
    <source>
        <dbReference type="Proteomes" id="UP000031163"/>
    </source>
</evidence>
<dbReference type="PANTHER" id="PTHR42801">
    <property type="entry name" value="THIOREDOXIN-DEPENDENT PEROXIDE REDUCTASE"/>
    <property type="match status" value="1"/>
</dbReference>
<evidence type="ECO:0000256" key="15">
    <source>
        <dbReference type="PIRSR" id="PIRSR000239-1"/>
    </source>
</evidence>
<sequence>MTELQIGDIAPDFELLNQDGVKISLKDFLGKKIVLYFYPKDNTPGCTLQACDFTKFYDEFLSKNAVIIGISPDSIKSHENFMQKYDLKHILLSDSEKEVCKKYGVWGLKKNYGKEYEGLIRSTFMLDENRVIKNIYKNVKTKEHALKVLNELC</sequence>
<evidence type="ECO:0000256" key="12">
    <source>
        <dbReference type="ARBA" id="ARBA00049091"/>
    </source>
</evidence>
<name>A0A0A8H2D7_9BACT</name>
<evidence type="ECO:0000256" key="6">
    <source>
        <dbReference type="ARBA" id="ARBA00023002"/>
    </source>
</evidence>
<evidence type="ECO:0000256" key="10">
    <source>
        <dbReference type="ARBA" id="ARBA00038489"/>
    </source>
</evidence>
<dbReference type="RefSeq" id="WP_039650951.1">
    <property type="nucleotide sequence ID" value="NZ_CP007770.1"/>
</dbReference>
<dbReference type="InterPro" id="IPR036249">
    <property type="entry name" value="Thioredoxin-like_sf"/>
</dbReference>
<evidence type="ECO:0000256" key="5">
    <source>
        <dbReference type="ARBA" id="ARBA00022862"/>
    </source>
</evidence>
<keyword evidence="8" id="KW-0676">Redox-active center</keyword>
<dbReference type="EMBL" id="CP007770">
    <property type="protein sequence ID" value="AJC88303.1"/>
    <property type="molecule type" value="Genomic_DNA"/>
</dbReference>
<evidence type="ECO:0000256" key="2">
    <source>
        <dbReference type="ARBA" id="ARBA00011245"/>
    </source>
</evidence>
<dbReference type="SUPFAM" id="SSF52833">
    <property type="entry name" value="Thioredoxin-like"/>
    <property type="match status" value="1"/>
</dbReference>
<feature type="active site" description="Cysteine sulfenic acid (-SOH) intermediate; for peroxidase activity" evidence="15">
    <location>
        <position position="46"/>
    </location>
</feature>
<dbReference type="NCBIfam" id="NF006960">
    <property type="entry name" value="PRK09437.1"/>
    <property type="match status" value="1"/>
</dbReference>
<dbReference type="InterPro" id="IPR000866">
    <property type="entry name" value="AhpC/TSA"/>
</dbReference>
<keyword evidence="6 17" id="KW-0560">Oxidoreductase</keyword>
<dbReference type="Pfam" id="PF00578">
    <property type="entry name" value="AhpC-TSA"/>
    <property type="match status" value="1"/>
</dbReference>
<gene>
    <name evidence="17" type="primary">bcp</name>
    <name evidence="17" type="ORF">CINS_1347</name>
</gene>
<dbReference type="GO" id="GO:0008379">
    <property type="term" value="F:thioredoxin peroxidase activity"/>
    <property type="evidence" value="ECO:0007669"/>
    <property type="project" value="TreeGrafter"/>
</dbReference>
<accession>A0A0A8H2D7</accession>
<dbReference type="HOGENOM" id="CLU_042529_14_1_7"/>
<dbReference type="Proteomes" id="UP000031163">
    <property type="component" value="Chromosome"/>
</dbReference>
<evidence type="ECO:0000256" key="9">
    <source>
        <dbReference type="ARBA" id="ARBA00032824"/>
    </source>
</evidence>
<evidence type="ECO:0000256" key="3">
    <source>
        <dbReference type="ARBA" id="ARBA00013017"/>
    </source>
</evidence>
<dbReference type="GO" id="GO:0005737">
    <property type="term" value="C:cytoplasm"/>
    <property type="evidence" value="ECO:0007669"/>
    <property type="project" value="TreeGrafter"/>
</dbReference>
<dbReference type="GO" id="GO:0034599">
    <property type="term" value="P:cellular response to oxidative stress"/>
    <property type="evidence" value="ECO:0007669"/>
    <property type="project" value="TreeGrafter"/>
</dbReference>
<proteinExistence type="inferred from homology"/>
<dbReference type="PIRSF" id="PIRSF000239">
    <property type="entry name" value="AHPC"/>
    <property type="match status" value="1"/>
</dbReference>
<dbReference type="InterPro" id="IPR013766">
    <property type="entry name" value="Thioredoxin_domain"/>
</dbReference>
<dbReference type="AlphaFoldDB" id="A0A0A8H2D7"/>
<evidence type="ECO:0000256" key="1">
    <source>
        <dbReference type="ARBA" id="ARBA00003330"/>
    </source>
</evidence>
<comment type="similarity">
    <text evidence="10">Belongs to the peroxiredoxin family. BCP/PrxQ subfamily.</text>
</comment>
<evidence type="ECO:0000256" key="7">
    <source>
        <dbReference type="ARBA" id="ARBA00023157"/>
    </source>
</evidence>
<dbReference type="InterPro" id="IPR024706">
    <property type="entry name" value="Peroxiredoxin_AhpC-typ"/>
</dbReference>
<dbReference type="PANTHER" id="PTHR42801:SF4">
    <property type="entry name" value="AHPC_TSA FAMILY PROTEIN"/>
    <property type="match status" value="1"/>
</dbReference>
<organism evidence="17 18">
    <name type="scientific">Campylobacter insulaenigrae NCTC 12927</name>
    <dbReference type="NCBI Taxonomy" id="1031564"/>
    <lineage>
        <taxon>Bacteria</taxon>
        <taxon>Pseudomonadati</taxon>
        <taxon>Campylobacterota</taxon>
        <taxon>Epsilonproteobacteria</taxon>
        <taxon>Campylobacterales</taxon>
        <taxon>Campylobacteraceae</taxon>
        <taxon>Campylobacter</taxon>
    </lineage>
</organism>
<evidence type="ECO:0000256" key="8">
    <source>
        <dbReference type="ARBA" id="ARBA00023284"/>
    </source>
</evidence>
<dbReference type="InterPro" id="IPR050924">
    <property type="entry name" value="Peroxiredoxin_BCP/PrxQ"/>
</dbReference>
<dbReference type="EC" id="1.11.1.24" evidence="3"/>
<evidence type="ECO:0000256" key="11">
    <source>
        <dbReference type="ARBA" id="ARBA00042639"/>
    </source>
</evidence>
<dbReference type="Gene3D" id="3.40.30.10">
    <property type="entry name" value="Glutaredoxin"/>
    <property type="match status" value="1"/>
</dbReference>
<protein>
    <recommendedName>
        <fullName evidence="13">Putative peroxiredoxin bcp</fullName>
        <ecNumber evidence="3">1.11.1.24</ecNumber>
    </recommendedName>
    <alternativeName>
        <fullName evidence="14">Bacterioferritin comigratory protein homolog</fullName>
    </alternativeName>
    <alternativeName>
        <fullName evidence="9">Thioredoxin peroxidase</fullName>
    </alternativeName>
    <alternativeName>
        <fullName evidence="11">Thioredoxin-dependent peroxiredoxin Bcp</fullName>
    </alternativeName>
</protein>
<evidence type="ECO:0000256" key="14">
    <source>
        <dbReference type="ARBA" id="ARBA00078138"/>
    </source>
</evidence>
<dbReference type="GeneID" id="74432128"/>
<dbReference type="PROSITE" id="PS51352">
    <property type="entry name" value="THIOREDOXIN_2"/>
    <property type="match status" value="1"/>
</dbReference>
<dbReference type="CDD" id="cd03017">
    <property type="entry name" value="PRX_BCP"/>
    <property type="match status" value="1"/>
</dbReference>